<dbReference type="PANTHER" id="PTHR11748:SF119">
    <property type="entry name" value="D-2-HYDROXYGLUTARATE DEHYDROGENASE"/>
    <property type="match status" value="1"/>
</dbReference>
<dbReference type="Gene3D" id="3.30.465.10">
    <property type="match status" value="1"/>
</dbReference>
<dbReference type="InterPro" id="IPR016169">
    <property type="entry name" value="FAD-bd_PCMH_sub2"/>
</dbReference>
<organism evidence="9 10">
    <name type="scientific">Methylobacterium crusticola</name>
    <dbReference type="NCBI Taxonomy" id="1697972"/>
    <lineage>
        <taxon>Bacteria</taxon>
        <taxon>Pseudomonadati</taxon>
        <taxon>Pseudomonadota</taxon>
        <taxon>Alphaproteobacteria</taxon>
        <taxon>Hyphomicrobiales</taxon>
        <taxon>Methylobacteriaceae</taxon>
        <taxon>Methylobacterium</taxon>
    </lineage>
</organism>
<dbReference type="EMBL" id="BPQH01000021">
    <property type="protein sequence ID" value="GJD52765.1"/>
    <property type="molecule type" value="Genomic_DNA"/>
</dbReference>
<keyword evidence="7" id="KW-0411">Iron-sulfur</keyword>
<evidence type="ECO:0000259" key="8">
    <source>
        <dbReference type="PROSITE" id="PS51387"/>
    </source>
</evidence>
<keyword evidence="6" id="KW-0408">Iron</keyword>
<dbReference type="Proteomes" id="UP001055167">
    <property type="component" value="Unassembled WGS sequence"/>
</dbReference>
<sequence>MIPRLAPEPVRLSLHAAFCAELRARGFAGDLSLDAADRTVLATDNSIYQVAPRAIAFPRGRDDLARIATLLAEERFADIRIAPRGGGTGTNGQSLTDGLVVDLSRHMNRILAIDPERRTARVEAGVVKDQLNAALRPFGLFFAPELSTSNRATIGGMIATDASGQGSCLYGKTRDHVLALTTVLSEGTVWHSSPLDPSELAAVQARPDRAGAIHREVDRLQRENAALIAERFPPLNRCLTGYDLAHLRRADGRFDLNAVLCGSEGTLGLLAEATLNVLPLPGHAALVALRYAGFDAALRDAQALAPFGAASIETVDSTVLALAQGDPVWAGVAAFFPEDGGERARGVNLVEFVGHAAATVEEAVGRLTAALDAAGPVNGRRGYAVARGEADVARIWDMRKKAVGLLGSMRGEKRPIAFVEDTAVPPENLADFIGEFRAMLDRRGLDYGMFGHVDAGVLHVRPAIDMKAPGAEALIREVTEDVVALTQRYGGLLWGEHGKGVRSEFSPRFFGPLYPMLQAVKAAFDPRNQLNPGKIAVPEGGALLAIDGVPTKGQRDRGIPPAVRAGYDEALHCNGNGACFTWDPDDAMCPSWKGTRERRHSPKGRAQLMREWLRRLAAEGSDPLAEARRLRARPGWLAFPARLAATLRRQDDVSHAVHEAMAGCLACKSCTGQCPIKVDVPTFRAKFLELYYGRYLRPLRHHVVAALEGLAPWLAKAPRLVNGATSLGLAGALGLVHTPKLSGLDLGREIARRGVAPADPQALAALSASERLTSVVVVQDAFTSHYDTPVLLALLDLLVGIGIRPWLAPYRPNGKPLHVHGFLGRFERLAAANAAALDRLAATGVALVGLDPSMTLTYRSEYRQALPGRDVPRVQLVQEWLAGRLEHAARAPGRKSYWLLPHCTERATAQPAVAAWSAVFEAFGLGLRALPSGCCGMAGTYGHEAEHRATSERIYALSWARHVAEKGRSGRLLADGYSCRSQARLIDGVRLPHPVEILRDLVAAGGGAAAARRPAAAPLDPIPTTRSP</sequence>
<gene>
    <name evidence="9" type="ORF">OPKNFCMD_5532</name>
</gene>
<dbReference type="PROSITE" id="PS00198">
    <property type="entry name" value="4FE4S_FER_1"/>
    <property type="match status" value="1"/>
</dbReference>
<evidence type="ECO:0000256" key="5">
    <source>
        <dbReference type="ARBA" id="ARBA00023002"/>
    </source>
</evidence>
<evidence type="ECO:0000256" key="6">
    <source>
        <dbReference type="ARBA" id="ARBA00023004"/>
    </source>
</evidence>
<comment type="cofactor">
    <cofactor evidence="1">
        <name>FAD</name>
        <dbReference type="ChEBI" id="CHEBI:57692"/>
    </cofactor>
</comment>
<evidence type="ECO:0000313" key="9">
    <source>
        <dbReference type="EMBL" id="GJD52765.1"/>
    </source>
</evidence>
<dbReference type="PROSITE" id="PS51387">
    <property type="entry name" value="FAD_PCMH"/>
    <property type="match status" value="1"/>
</dbReference>
<dbReference type="RefSeq" id="WP_128561271.1">
    <property type="nucleotide sequence ID" value="NZ_BPQH01000021.1"/>
</dbReference>
<dbReference type="InterPro" id="IPR004113">
    <property type="entry name" value="FAD-bd_oxidored_4_C"/>
</dbReference>
<comment type="caution">
    <text evidence="9">The sequence shown here is derived from an EMBL/GenBank/DDBJ whole genome shotgun (WGS) entry which is preliminary data.</text>
</comment>
<dbReference type="InterPro" id="IPR016164">
    <property type="entry name" value="FAD-linked_Oxase-like_C"/>
</dbReference>
<keyword evidence="10" id="KW-1185">Reference proteome</keyword>
<dbReference type="SUPFAM" id="SSF46548">
    <property type="entry name" value="alpha-helical ferredoxin"/>
    <property type="match status" value="1"/>
</dbReference>
<dbReference type="Gene3D" id="3.30.70.2740">
    <property type="match status" value="1"/>
</dbReference>
<protein>
    <recommendedName>
        <fullName evidence="8">FAD-binding PCMH-type domain-containing protein</fullName>
    </recommendedName>
</protein>
<evidence type="ECO:0000256" key="7">
    <source>
        <dbReference type="ARBA" id="ARBA00023014"/>
    </source>
</evidence>
<dbReference type="InterPro" id="IPR016166">
    <property type="entry name" value="FAD-bd_PCMH"/>
</dbReference>
<keyword evidence="3" id="KW-0479">Metal-binding</keyword>
<evidence type="ECO:0000256" key="4">
    <source>
        <dbReference type="ARBA" id="ARBA00022827"/>
    </source>
</evidence>
<proteinExistence type="predicted"/>
<dbReference type="Pfam" id="PF01565">
    <property type="entry name" value="FAD_binding_4"/>
    <property type="match status" value="1"/>
</dbReference>
<dbReference type="InterPro" id="IPR006094">
    <property type="entry name" value="Oxid_FAD_bind_N"/>
</dbReference>
<reference evidence="9" key="1">
    <citation type="journal article" date="2021" name="Front. Microbiol.">
        <title>Comprehensive Comparative Genomics and Phenotyping of Methylobacterium Species.</title>
        <authorList>
            <person name="Alessa O."/>
            <person name="Ogura Y."/>
            <person name="Fujitani Y."/>
            <person name="Takami H."/>
            <person name="Hayashi T."/>
            <person name="Sahin N."/>
            <person name="Tani A."/>
        </authorList>
    </citation>
    <scope>NUCLEOTIDE SEQUENCE</scope>
    <source>
        <strain evidence="9">KCTC 52305</strain>
    </source>
</reference>
<keyword evidence="5" id="KW-0560">Oxidoreductase</keyword>
<evidence type="ECO:0000256" key="3">
    <source>
        <dbReference type="ARBA" id="ARBA00022723"/>
    </source>
</evidence>
<dbReference type="InterPro" id="IPR017900">
    <property type="entry name" value="4Fe4S_Fe_S_CS"/>
</dbReference>
<keyword evidence="2" id="KW-0285">Flavoprotein</keyword>
<reference evidence="9" key="2">
    <citation type="submission" date="2021-08" db="EMBL/GenBank/DDBJ databases">
        <authorList>
            <person name="Tani A."/>
            <person name="Ola A."/>
            <person name="Ogura Y."/>
            <person name="Katsura K."/>
            <person name="Hayashi T."/>
        </authorList>
    </citation>
    <scope>NUCLEOTIDE SEQUENCE</scope>
    <source>
        <strain evidence="9">KCTC 52305</strain>
    </source>
</reference>
<keyword evidence="4" id="KW-0274">FAD</keyword>
<dbReference type="InterPro" id="IPR036318">
    <property type="entry name" value="FAD-bd_PCMH-like_sf"/>
</dbReference>
<dbReference type="SUPFAM" id="SSF56176">
    <property type="entry name" value="FAD-binding/transporter-associated domain-like"/>
    <property type="match status" value="1"/>
</dbReference>
<evidence type="ECO:0000256" key="1">
    <source>
        <dbReference type="ARBA" id="ARBA00001974"/>
    </source>
</evidence>
<evidence type="ECO:0000256" key="2">
    <source>
        <dbReference type="ARBA" id="ARBA00022630"/>
    </source>
</evidence>
<dbReference type="SUPFAM" id="SSF55103">
    <property type="entry name" value="FAD-linked oxidases, C-terminal domain"/>
    <property type="match status" value="1"/>
</dbReference>
<dbReference type="PANTHER" id="PTHR11748">
    <property type="entry name" value="D-LACTATE DEHYDROGENASE"/>
    <property type="match status" value="1"/>
</dbReference>
<dbReference type="Pfam" id="PF02913">
    <property type="entry name" value="FAD-oxidase_C"/>
    <property type="match status" value="1"/>
</dbReference>
<feature type="domain" description="FAD-binding PCMH-type" evidence="8">
    <location>
        <begin position="48"/>
        <end position="280"/>
    </location>
</feature>
<name>A0ABQ4R772_9HYPH</name>
<accession>A0ABQ4R772</accession>
<evidence type="ECO:0000313" key="10">
    <source>
        <dbReference type="Proteomes" id="UP001055167"/>
    </source>
</evidence>